<dbReference type="InterPro" id="IPR043502">
    <property type="entry name" value="DNA/RNA_pol_sf"/>
</dbReference>
<comment type="subcellular location">
    <subcellularLocation>
        <location evidence="2">Mitochondrion</location>
    </subcellularLocation>
    <subcellularLocation>
        <location evidence="1">Nucleus</location>
    </subcellularLocation>
</comment>
<dbReference type="Gene3D" id="3.40.1170.60">
    <property type="match status" value="1"/>
</dbReference>
<accession>A0A0G4MFQ2</accession>
<evidence type="ECO:0000256" key="2">
    <source>
        <dbReference type="ARBA" id="ARBA00004173"/>
    </source>
</evidence>
<keyword evidence="10" id="KW-0539">Nucleus</keyword>
<keyword evidence="8" id="KW-0496">Mitochondrion</keyword>
<sequence>MTTSSPQFRESSPLMGTRSPKSQFTYRQLSLLASYAVSSPLRVIAHIDLDAFYAQCEMVRLNTPEDQPLAVQQWQGLIAINYPARSFGIGRHCTLAEARKLCPDLIAQHVATWREGDDKWAYRDDAAANITSDKVSLDPYRLQSRRILALIKETLPSDLQKVEKASIDERGYLGRRSSRSTGKQTP</sequence>
<dbReference type="FunFam" id="3.40.1170.60:FF:000008">
    <property type="entry name" value="DNA polymerase eta subunit"/>
    <property type="match status" value="1"/>
</dbReference>
<evidence type="ECO:0000256" key="1">
    <source>
        <dbReference type="ARBA" id="ARBA00004123"/>
    </source>
</evidence>
<keyword evidence="5" id="KW-0227">DNA damage</keyword>
<name>A0A0G4MFQ2_VERLO</name>
<dbReference type="InterPro" id="IPR052230">
    <property type="entry name" value="DNA_polymerase_eta"/>
</dbReference>
<dbReference type="SUPFAM" id="SSF56672">
    <property type="entry name" value="DNA/RNA polymerases"/>
    <property type="match status" value="1"/>
</dbReference>
<feature type="domain" description="UmuC" evidence="12">
    <location>
        <begin position="44"/>
        <end position="169"/>
    </location>
</feature>
<dbReference type="PROSITE" id="PS50173">
    <property type="entry name" value="UMUC"/>
    <property type="match status" value="1"/>
</dbReference>
<dbReference type="InterPro" id="IPR001126">
    <property type="entry name" value="UmuC"/>
</dbReference>
<dbReference type="GO" id="GO:0007064">
    <property type="term" value="P:mitotic sister chromatid cohesion"/>
    <property type="evidence" value="ECO:0007669"/>
    <property type="project" value="UniProtKB-ARBA"/>
</dbReference>
<keyword evidence="7" id="KW-0862">Zinc</keyword>
<keyword evidence="9" id="KW-0234">DNA repair</keyword>
<dbReference type="GO" id="GO:0005657">
    <property type="term" value="C:replication fork"/>
    <property type="evidence" value="ECO:0007669"/>
    <property type="project" value="UniProtKB-ARBA"/>
</dbReference>
<keyword evidence="6" id="KW-0863">Zinc-finger</keyword>
<dbReference type="GO" id="GO:0005739">
    <property type="term" value="C:mitochondrion"/>
    <property type="evidence" value="ECO:0007669"/>
    <property type="project" value="UniProtKB-SubCell"/>
</dbReference>
<evidence type="ECO:0000256" key="8">
    <source>
        <dbReference type="ARBA" id="ARBA00023128"/>
    </source>
</evidence>
<evidence type="ECO:0000256" key="3">
    <source>
        <dbReference type="ARBA" id="ARBA00022679"/>
    </source>
</evidence>
<evidence type="ECO:0000256" key="4">
    <source>
        <dbReference type="ARBA" id="ARBA00022723"/>
    </source>
</evidence>
<dbReference type="GO" id="GO:0035861">
    <property type="term" value="C:site of double-strand break"/>
    <property type="evidence" value="ECO:0007669"/>
    <property type="project" value="TreeGrafter"/>
</dbReference>
<gene>
    <name evidence="13" type="ORF">BN1723_014715</name>
</gene>
<keyword evidence="4" id="KW-0479">Metal-binding</keyword>
<dbReference type="PANTHER" id="PTHR45873:SF1">
    <property type="entry name" value="DNA POLYMERASE ETA"/>
    <property type="match status" value="1"/>
</dbReference>
<evidence type="ECO:0000313" key="13">
    <source>
        <dbReference type="EMBL" id="CRK33108.1"/>
    </source>
</evidence>
<organism evidence="13 14">
    <name type="scientific">Verticillium longisporum</name>
    <name type="common">Verticillium dahliae var. longisporum</name>
    <dbReference type="NCBI Taxonomy" id="100787"/>
    <lineage>
        <taxon>Eukaryota</taxon>
        <taxon>Fungi</taxon>
        <taxon>Dikarya</taxon>
        <taxon>Ascomycota</taxon>
        <taxon>Pezizomycotina</taxon>
        <taxon>Sordariomycetes</taxon>
        <taxon>Hypocreomycetidae</taxon>
        <taxon>Glomerellales</taxon>
        <taxon>Plectosphaerellaceae</taxon>
        <taxon>Verticillium</taxon>
    </lineage>
</organism>
<dbReference type="EMBL" id="CVQI01025446">
    <property type="protein sequence ID" value="CRK33108.1"/>
    <property type="molecule type" value="Genomic_DNA"/>
</dbReference>
<dbReference type="GO" id="GO:0042276">
    <property type="term" value="P:error-prone translesion synthesis"/>
    <property type="evidence" value="ECO:0007669"/>
    <property type="project" value="TreeGrafter"/>
</dbReference>
<keyword evidence="3" id="KW-0808">Transferase</keyword>
<dbReference type="GO" id="GO:0006281">
    <property type="term" value="P:DNA repair"/>
    <property type="evidence" value="ECO:0007669"/>
    <property type="project" value="UniProtKB-KW"/>
</dbReference>
<evidence type="ECO:0000256" key="10">
    <source>
        <dbReference type="ARBA" id="ARBA00023242"/>
    </source>
</evidence>
<dbReference type="GO" id="GO:0005634">
    <property type="term" value="C:nucleus"/>
    <property type="evidence" value="ECO:0007669"/>
    <property type="project" value="UniProtKB-SubCell"/>
</dbReference>
<feature type="region of interest" description="Disordered" evidence="11">
    <location>
        <begin position="1"/>
        <end position="20"/>
    </location>
</feature>
<dbReference type="GO" id="GO:0009314">
    <property type="term" value="P:response to radiation"/>
    <property type="evidence" value="ECO:0007669"/>
    <property type="project" value="TreeGrafter"/>
</dbReference>
<evidence type="ECO:0000259" key="12">
    <source>
        <dbReference type="PROSITE" id="PS50173"/>
    </source>
</evidence>
<feature type="compositionally biased region" description="Polar residues" evidence="11">
    <location>
        <begin position="1"/>
        <end position="10"/>
    </location>
</feature>
<reference evidence="14" key="1">
    <citation type="submission" date="2015-05" db="EMBL/GenBank/DDBJ databases">
        <authorList>
            <person name="Fogelqvist Johan"/>
        </authorList>
    </citation>
    <scope>NUCLEOTIDE SEQUENCE [LARGE SCALE GENOMIC DNA]</scope>
</reference>
<dbReference type="GO" id="GO:0070987">
    <property type="term" value="P:error-free translesion synthesis"/>
    <property type="evidence" value="ECO:0007669"/>
    <property type="project" value="UniProtKB-ARBA"/>
</dbReference>
<dbReference type="Proteomes" id="UP000045706">
    <property type="component" value="Unassembled WGS sequence"/>
</dbReference>
<evidence type="ECO:0000313" key="14">
    <source>
        <dbReference type="Proteomes" id="UP000045706"/>
    </source>
</evidence>
<evidence type="ECO:0000256" key="9">
    <source>
        <dbReference type="ARBA" id="ARBA00023204"/>
    </source>
</evidence>
<dbReference type="GO" id="GO:0003887">
    <property type="term" value="F:DNA-directed DNA polymerase activity"/>
    <property type="evidence" value="ECO:0007669"/>
    <property type="project" value="TreeGrafter"/>
</dbReference>
<proteinExistence type="predicted"/>
<dbReference type="Pfam" id="PF00817">
    <property type="entry name" value="IMS"/>
    <property type="match status" value="1"/>
</dbReference>
<evidence type="ECO:0000256" key="7">
    <source>
        <dbReference type="ARBA" id="ARBA00022833"/>
    </source>
</evidence>
<dbReference type="PANTHER" id="PTHR45873">
    <property type="entry name" value="DNA POLYMERASE ETA"/>
    <property type="match status" value="1"/>
</dbReference>
<dbReference type="AlphaFoldDB" id="A0A0G4MFQ2"/>
<evidence type="ECO:0000256" key="5">
    <source>
        <dbReference type="ARBA" id="ARBA00022763"/>
    </source>
</evidence>
<dbReference type="GO" id="GO:0008270">
    <property type="term" value="F:zinc ion binding"/>
    <property type="evidence" value="ECO:0007669"/>
    <property type="project" value="UniProtKB-KW"/>
</dbReference>
<evidence type="ECO:0000256" key="11">
    <source>
        <dbReference type="SAM" id="MobiDB-lite"/>
    </source>
</evidence>
<evidence type="ECO:0000256" key="6">
    <source>
        <dbReference type="ARBA" id="ARBA00022771"/>
    </source>
</evidence>
<protein>
    <recommendedName>
        <fullName evidence="12">UmuC domain-containing protein</fullName>
    </recommendedName>
</protein>